<feature type="compositionally biased region" description="Low complexity" evidence="1">
    <location>
        <begin position="287"/>
        <end position="296"/>
    </location>
</feature>
<reference evidence="2 3" key="1">
    <citation type="journal article" date="2013" name="PLoS Genet.">
        <title>Genomic mechanisms accounting for the adaptation to parasitism in nematode-trapping fungi.</title>
        <authorList>
            <person name="Meerupati T."/>
            <person name="Andersson K.M."/>
            <person name="Friman E."/>
            <person name="Kumar D."/>
            <person name="Tunlid A."/>
            <person name="Ahren D."/>
        </authorList>
    </citation>
    <scope>NUCLEOTIDE SEQUENCE [LARGE SCALE GENOMIC DNA]</scope>
    <source>
        <strain evidence="2 3">CBS 200.50</strain>
    </source>
</reference>
<feature type="compositionally biased region" description="Basic and acidic residues" evidence="1">
    <location>
        <begin position="364"/>
        <end position="380"/>
    </location>
</feature>
<dbReference type="OrthoDB" id="5424692at2759"/>
<dbReference type="OMA" id="TLEYPWS"/>
<feature type="compositionally biased region" description="Basic and acidic residues" evidence="1">
    <location>
        <begin position="79"/>
        <end position="94"/>
    </location>
</feature>
<sequence>MVVYGTSMPTTTSWRTQLPQGRKRGRLCGNPNSGPIREDAVPQCHAAGAGEVVTCADTPPATATTGGTGTGTGTETETETEKGGRSPETDDTARRLPGAGPADRHPPDGPDPLRPDEASTPTLPAVPSPGEDTVAPLRLPEPTAMYLPQPAEAVGGPVTARPFDGDGRGVPSSGDPVRGREGDTAGRGVPSEGCGRGPPLTWDGHAPPGFVHLLPADETAAGASASASALVSTPAPGAATSSARTPLPKSGEIKRSDRDAPASPSRSERKLPFTTVSASIVRPSRPHSPSSPRPSRQPIASVAQSSAPGRPASPSHKPPSRPLSPPTRPSGRRTSPERATLLRSKPDSPPTRTPQQHSPLPPRSSREHSPIGSSRMRDPVSRGSIPRDGTPKRPLSPRTQHAPSQGTRTPLHDSRAPRGHSPPRRPTSTATPPYNRPRSPPRGPAADRRPPSPPRQPRAQRPRSKSPMQIDSKETSSSRDTPSRPPDPRDAAKPPITPIGPRATLRGTPASATPVSGSSETPFAPPTGPKNMVVPTGPRAGGYHHHTPYRGGYHGSSISHPPPQPRPTQVTQQPLVVGPPVKPGGQLLPPMNPEIAERLHRLRVDQAKLEDEVRMAQEKQRKSLLEWEKGERELATLSMRVDILEKASMEGYIEGNGMDGYTNGIHI</sequence>
<feature type="compositionally biased region" description="Low complexity" evidence="1">
    <location>
        <begin position="220"/>
        <end position="246"/>
    </location>
</feature>
<protein>
    <submittedName>
        <fullName evidence="2">Uncharacterized protein</fullName>
    </submittedName>
</protein>
<evidence type="ECO:0000313" key="2">
    <source>
        <dbReference type="EMBL" id="EPS38962.1"/>
    </source>
</evidence>
<feature type="compositionally biased region" description="Polar residues" evidence="1">
    <location>
        <begin position="397"/>
        <end position="408"/>
    </location>
</feature>
<reference evidence="3" key="2">
    <citation type="submission" date="2013-04" db="EMBL/GenBank/DDBJ databases">
        <title>Genomic mechanisms accounting for the adaptation to parasitism in nematode-trapping fungi.</title>
        <authorList>
            <person name="Ahren D.G."/>
        </authorList>
    </citation>
    <scope>NUCLEOTIDE SEQUENCE [LARGE SCALE GENOMIC DNA]</scope>
    <source>
        <strain evidence="3">CBS 200.50</strain>
    </source>
</reference>
<feature type="compositionally biased region" description="Polar residues" evidence="1">
    <location>
        <begin position="510"/>
        <end position="521"/>
    </location>
</feature>
<gene>
    <name evidence="2" type="ORF">H072_7281</name>
</gene>
<evidence type="ECO:0000256" key="1">
    <source>
        <dbReference type="SAM" id="MobiDB-lite"/>
    </source>
</evidence>
<proteinExistence type="predicted"/>
<dbReference type="STRING" id="1284197.S8BUI2"/>
<feature type="compositionally biased region" description="Pro residues" evidence="1">
    <location>
        <begin position="316"/>
        <end position="328"/>
    </location>
</feature>
<feature type="compositionally biased region" description="Basic and acidic residues" evidence="1">
    <location>
        <begin position="102"/>
        <end position="117"/>
    </location>
</feature>
<feature type="compositionally biased region" description="Pro residues" evidence="1">
    <location>
        <begin position="434"/>
        <end position="443"/>
    </location>
</feature>
<feature type="region of interest" description="Disordered" evidence="1">
    <location>
        <begin position="1"/>
        <end position="36"/>
    </location>
</feature>
<feature type="compositionally biased region" description="Low complexity" evidence="1">
    <location>
        <begin position="567"/>
        <end position="589"/>
    </location>
</feature>
<dbReference type="eggNOG" id="ENOG502S8Z8">
    <property type="taxonomic scope" value="Eukaryota"/>
</dbReference>
<name>S8BUI2_DACHA</name>
<feature type="region of interest" description="Disordered" evidence="1">
    <location>
        <begin position="55"/>
        <end position="591"/>
    </location>
</feature>
<dbReference type="HOGENOM" id="CLU_411612_0_0_1"/>
<evidence type="ECO:0000313" key="3">
    <source>
        <dbReference type="Proteomes" id="UP000015100"/>
    </source>
</evidence>
<keyword evidence="3" id="KW-1185">Reference proteome</keyword>
<organism evidence="2 3">
    <name type="scientific">Dactylellina haptotyla (strain CBS 200.50)</name>
    <name type="common">Nematode-trapping fungus</name>
    <name type="synonym">Monacrosporium haptotylum</name>
    <dbReference type="NCBI Taxonomy" id="1284197"/>
    <lineage>
        <taxon>Eukaryota</taxon>
        <taxon>Fungi</taxon>
        <taxon>Dikarya</taxon>
        <taxon>Ascomycota</taxon>
        <taxon>Pezizomycotina</taxon>
        <taxon>Orbiliomycetes</taxon>
        <taxon>Orbiliales</taxon>
        <taxon>Orbiliaceae</taxon>
        <taxon>Dactylellina</taxon>
    </lineage>
</organism>
<dbReference type="Proteomes" id="UP000015100">
    <property type="component" value="Unassembled WGS sequence"/>
</dbReference>
<dbReference type="EMBL" id="AQGS01000513">
    <property type="protein sequence ID" value="EPS38962.1"/>
    <property type="molecule type" value="Genomic_DNA"/>
</dbReference>
<feature type="compositionally biased region" description="Polar residues" evidence="1">
    <location>
        <begin position="7"/>
        <end position="19"/>
    </location>
</feature>
<dbReference type="AlphaFoldDB" id="S8BUI2"/>
<comment type="caution">
    <text evidence="2">The sequence shown here is derived from an EMBL/GenBank/DDBJ whole genome shotgun (WGS) entry which is preliminary data.</text>
</comment>
<accession>S8BUI2</accession>
<feature type="compositionally biased region" description="Basic and acidic residues" evidence="1">
    <location>
        <begin position="251"/>
        <end position="271"/>
    </location>
</feature>